<evidence type="ECO:0000313" key="1">
    <source>
        <dbReference type="EMBL" id="GAA4028569.1"/>
    </source>
</evidence>
<accession>A0ABP7TPH2</accession>
<keyword evidence="2" id="KW-1185">Reference proteome</keyword>
<proteinExistence type="predicted"/>
<protein>
    <submittedName>
        <fullName evidence="1">Uncharacterized protein</fullName>
    </submittedName>
</protein>
<name>A0ABP7TPH2_9BACT</name>
<sequence>METALLPRPIGIEPREVDLTPICSAPLTAAEREELSAFFRQKRAENDKNPAVVALRKQFGAPRK</sequence>
<comment type="caution">
    <text evidence="1">The sequence shown here is derived from an EMBL/GenBank/DDBJ whole genome shotgun (WGS) entry which is preliminary data.</text>
</comment>
<evidence type="ECO:0000313" key="2">
    <source>
        <dbReference type="Proteomes" id="UP001501469"/>
    </source>
</evidence>
<reference evidence="2" key="1">
    <citation type="journal article" date="2019" name="Int. J. Syst. Evol. Microbiol.">
        <title>The Global Catalogue of Microorganisms (GCM) 10K type strain sequencing project: providing services to taxonomists for standard genome sequencing and annotation.</title>
        <authorList>
            <consortium name="The Broad Institute Genomics Platform"/>
            <consortium name="The Broad Institute Genome Sequencing Center for Infectious Disease"/>
            <person name="Wu L."/>
            <person name="Ma J."/>
        </authorList>
    </citation>
    <scope>NUCLEOTIDE SEQUENCE [LARGE SCALE GENOMIC DNA]</scope>
    <source>
        <strain evidence="2">JCM 17225</strain>
    </source>
</reference>
<dbReference type="RefSeq" id="WP_345051241.1">
    <property type="nucleotide sequence ID" value="NZ_BAABDK010000010.1"/>
</dbReference>
<gene>
    <name evidence="1" type="ORF">GCM10022409_10830</name>
</gene>
<dbReference type="EMBL" id="BAABDK010000010">
    <property type="protein sequence ID" value="GAA4028569.1"/>
    <property type="molecule type" value="Genomic_DNA"/>
</dbReference>
<dbReference type="Proteomes" id="UP001501469">
    <property type="component" value="Unassembled WGS sequence"/>
</dbReference>
<organism evidence="1 2">
    <name type="scientific">Hymenobacter glaciei</name>
    <dbReference type="NCBI Taxonomy" id="877209"/>
    <lineage>
        <taxon>Bacteria</taxon>
        <taxon>Pseudomonadati</taxon>
        <taxon>Bacteroidota</taxon>
        <taxon>Cytophagia</taxon>
        <taxon>Cytophagales</taxon>
        <taxon>Hymenobacteraceae</taxon>
        <taxon>Hymenobacter</taxon>
    </lineage>
</organism>